<dbReference type="Proteomes" id="UP000041770">
    <property type="component" value="Unassembled WGS sequence"/>
</dbReference>
<name>A0A655TCF7_VIBCL</name>
<accession>A0A655TCF7</accession>
<sequence>MKIRKIFADRRTRKIFLSEAIYDGVFDFHRAVLAITNFSVRAIEINNELFRTVEIVDPVD</sequence>
<evidence type="ECO:0000313" key="2">
    <source>
        <dbReference type="EMBL" id="CSC20666.1"/>
    </source>
</evidence>
<dbReference type="AlphaFoldDB" id="A0A655TCF7"/>
<gene>
    <name evidence="1" type="ORF">ERS013165_02246</name>
    <name evidence="2" type="ORF">ERS013200_00816</name>
</gene>
<reference evidence="3 4" key="1">
    <citation type="submission" date="2015-07" db="EMBL/GenBank/DDBJ databases">
        <authorList>
            <consortium name="Pathogen Informatics"/>
        </authorList>
    </citation>
    <scope>NUCLEOTIDE SEQUENCE [LARGE SCALE GENOMIC DNA]</scope>
    <source>
        <strain evidence="2 3">A316</strain>
        <strain evidence="1 4">A51</strain>
    </source>
</reference>
<evidence type="ECO:0000313" key="1">
    <source>
        <dbReference type="EMBL" id="CSA70708.1"/>
    </source>
</evidence>
<dbReference type="EMBL" id="CWQY01000004">
    <property type="protein sequence ID" value="CSC20666.1"/>
    <property type="molecule type" value="Genomic_DNA"/>
</dbReference>
<organism evidence="2 3">
    <name type="scientific">Vibrio cholerae</name>
    <dbReference type="NCBI Taxonomy" id="666"/>
    <lineage>
        <taxon>Bacteria</taxon>
        <taxon>Pseudomonadati</taxon>
        <taxon>Pseudomonadota</taxon>
        <taxon>Gammaproteobacteria</taxon>
        <taxon>Vibrionales</taxon>
        <taxon>Vibrionaceae</taxon>
        <taxon>Vibrio</taxon>
    </lineage>
</organism>
<dbReference type="Proteomes" id="UP000044806">
    <property type="component" value="Unassembled WGS sequence"/>
</dbReference>
<evidence type="ECO:0000313" key="3">
    <source>
        <dbReference type="Proteomes" id="UP000041770"/>
    </source>
</evidence>
<proteinExistence type="predicted"/>
<evidence type="ECO:0000313" key="4">
    <source>
        <dbReference type="Proteomes" id="UP000044806"/>
    </source>
</evidence>
<protein>
    <submittedName>
        <fullName evidence="2">Uncharacterized protein</fullName>
    </submittedName>
</protein>
<dbReference type="EMBL" id="CWOW01000010">
    <property type="protein sequence ID" value="CSA70708.1"/>
    <property type="molecule type" value="Genomic_DNA"/>
</dbReference>